<dbReference type="InterPro" id="IPR049551">
    <property type="entry name" value="PKS_DH_C"/>
</dbReference>
<dbReference type="InterPro" id="IPR014043">
    <property type="entry name" value="Acyl_transferase_dom"/>
</dbReference>
<dbReference type="InterPro" id="IPR050444">
    <property type="entry name" value="Polyketide_Synthase"/>
</dbReference>
<dbReference type="GO" id="GO:0004314">
    <property type="term" value="F:[acyl-carrier-protein] S-malonyltransferase activity"/>
    <property type="evidence" value="ECO:0007669"/>
    <property type="project" value="UniProtKB-EC"/>
</dbReference>
<reference evidence="10" key="1">
    <citation type="submission" date="2022-12" db="EMBL/GenBank/DDBJ databases">
        <authorList>
            <person name="Alioto T."/>
            <person name="Alioto T."/>
            <person name="Gomez Garrido J."/>
        </authorList>
    </citation>
    <scope>NUCLEOTIDE SEQUENCE</scope>
</reference>
<dbReference type="CDD" id="cd00833">
    <property type="entry name" value="PKS"/>
    <property type="match status" value="1"/>
</dbReference>
<evidence type="ECO:0000256" key="1">
    <source>
        <dbReference type="ARBA" id="ARBA00005194"/>
    </source>
</evidence>
<dbReference type="InterPro" id="IPR014030">
    <property type="entry name" value="Ketoacyl_synth_N"/>
</dbReference>
<organism evidence="10 11">
    <name type="scientific">Podarcis lilfordi</name>
    <name type="common">Lilford's wall lizard</name>
    <dbReference type="NCBI Taxonomy" id="74358"/>
    <lineage>
        <taxon>Eukaryota</taxon>
        <taxon>Metazoa</taxon>
        <taxon>Chordata</taxon>
        <taxon>Craniata</taxon>
        <taxon>Vertebrata</taxon>
        <taxon>Euteleostomi</taxon>
        <taxon>Lepidosauria</taxon>
        <taxon>Squamata</taxon>
        <taxon>Bifurcata</taxon>
        <taxon>Unidentata</taxon>
        <taxon>Episquamata</taxon>
        <taxon>Laterata</taxon>
        <taxon>Lacertibaenia</taxon>
        <taxon>Lacertidae</taxon>
        <taxon>Podarcis</taxon>
    </lineage>
</organism>
<dbReference type="SUPFAM" id="SSF51735">
    <property type="entry name" value="NAD(P)-binding Rossmann-fold domains"/>
    <property type="match status" value="1"/>
</dbReference>
<dbReference type="InterPro" id="IPR016036">
    <property type="entry name" value="Malonyl_transacylase_ACP-bd"/>
</dbReference>
<dbReference type="SUPFAM" id="SSF55048">
    <property type="entry name" value="Probable ACP-binding domain of malonyl-CoA ACP transacylase"/>
    <property type="match status" value="1"/>
</dbReference>
<dbReference type="InterPro" id="IPR020841">
    <property type="entry name" value="PKS_Beta-ketoAc_synthase_dom"/>
</dbReference>
<dbReference type="InterPro" id="IPR013968">
    <property type="entry name" value="PKS_KR"/>
</dbReference>
<dbReference type="Proteomes" id="UP001178461">
    <property type="component" value="Chromosome 12"/>
</dbReference>
<evidence type="ECO:0000256" key="6">
    <source>
        <dbReference type="PROSITE-ProRule" id="PRU01363"/>
    </source>
</evidence>
<keyword evidence="11" id="KW-1185">Reference proteome</keyword>
<evidence type="ECO:0000256" key="4">
    <source>
        <dbReference type="ARBA" id="ARBA00022679"/>
    </source>
</evidence>
<dbReference type="Gene3D" id="3.90.180.10">
    <property type="entry name" value="Medium-chain alcohol dehydrogenases, catalytic domain"/>
    <property type="match status" value="1"/>
</dbReference>
<evidence type="ECO:0000256" key="2">
    <source>
        <dbReference type="ARBA" id="ARBA00022450"/>
    </source>
</evidence>
<dbReference type="Pfam" id="PF02801">
    <property type="entry name" value="Ketoacyl-synt_C"/>
    <property type="match status" value="1"/>
</dbReference>
<feature type="region of interest" description="C-terminal hotdog fold" evidence="6">
    <location>
        <begin position="1020"/>
        <end position="1165"/>
    </location>
</feature>
<dbReference type="InterPro" id="IPR011032">
    <property type="entry name" value="GroES-like_sf"/>
</dbReference>
<proteinExistence type="predicted"/>
<dbReference type="InterPro" id="IPR016039">
    <property type="entry name" value="Thiolase-like"/>
</dbReference>
<evidence type="ECO:0000256" key="3">
    <source>
        <dbReference type="ARBA" id="ARBA00022553"/>
    </source>
</evidence>
<sequence>MASENEIAIVGIGCNFPGGEGIDSFWKVLENGRNCTTEIPPERFNIREWYDPGDDKPGKIRTTRAALLDELNAFDNKLFGISNEEAERMDPQQKLLMECTYRALEDAGVTPENISGTKTGVFVGLMNRDYESITSRAVAEINHYDATGAAMSTAAHRISYSFNLTGPSIAIDTACSSFLSALDLGYKAIKQGDCESAICGGVNCIIEPWKFVTLSKANLLSPDGISKPFSKHAGGYGRGEGCGVLLLKPLVKAQEEFNKIWGIISITAINQNGSSVAPGMRSSQAAQEKLLLNIYPTYIDPSAVQYIETNGLGSPTEDATEAESLGNVIGRKRPPDLPPLKIGSVKGNIGHTESAAGAAGLIKVLLMMHHGKIVPSLHFSESTSSINTEKLNLSIPTTVEKWEESRDFGRVAGINCFGFGGTNAHVVVKQFKQAQVTLPAKRPVELFVISAALRSSLKQAIEDTARYLNTSESATLPNLAYTSACRRSHINHKYRKAFVASSLQHLQQQLNSTEMETVSRKKAAELIFVFSGNGLNFKGICRILLKSEPVFRDKCIEIKQLFQQLSPTGILNLTESEHNDLPRPEVAQPLLFTLQVALVTLLQHWGVKPIGAVGYSVGEVAAAHCAGLISLEDAVKVIYHRSRLQAKVTGGRMLVVDNIPIAEVSAALGAYSGKVCVAAFNSPLSCTLSGDEASIHAIQKDLAEHFSKRNIFLHTLDGPAAYHSHMIEPVLTELSESLSELKKRKPETELISTATGKAVSDGDFVTGTYWARQVRDPVSFAEAIMTSVRGKDNIAFVEIGPQRALQRYIVETLGTQTRVFHSLQTDREYVTLLNLVKDLFELGLNVNWQHFYEGYRSVPSAYPRYHFDHQKLMLHQKANSRGVSSNHSLICSTNKDNSEFICSISEALKPHLYEHKNYCAALIPVAVLVELALAAVMTSSRPKVPLSYCQMNIFFPAPCVLNENLHALKIKVEPQQTVSKFRIQSGSAHTVYASGQVRKNPETSIEEKNISLKDIFQRCRSAVSEDEVYETLAQSGSNYDATFRQLSNVFYCEDLKEAVTTVTVKRKTVEEMYEYYIHPVLLDCFLQMVGILAAVTSNNKVVLPSGISSLAVARSLEEEMIIYLKTTKSTDNFLEFCGCFTDKQGSVLVELRCVQINLVQEIPRKENELLFENQWKEITSDQAMHNLPKAPRVVVFADKFGILQQLKNYLHSESRFVAYQEWEKLLAAKRTDTYAQSKINMELQGYDDVLFMWGIQKLNENLPEKVVKHSVRCCEAFRQVVIALKEKKSHCSITVITYRTSERKVDHINTGFGLYGMARTCMVEVPEITFQIIDISSTNAIDISALADVLVKYKAQDYPEVWIDEGRIYSSEIRRTQIEPAAFNTPSHPLQNSDFCILYTGDPYCMNDLSVKVANSRTQLGNHSVEVQLEKISIHSEDYFPVSMSSCKFGKTLYWNSDTIDKHKLLALDFTGTVTATGSEVKKVKVGDHIASCYPVSAASRINIPETVCFSTQKFPCFRNIPCTSFFWVAREIFHQTLPVPKHNEVLGIVCTEPESVLCKVLTFSAQELGWKIIVTNHTTGLWQRVNQCNALIFLPPLNGLFKEGLSCLFHLRDVVLVYGNEQPECLRYLAGSDHENIHIHTVSLIRIFQKAYLIRSQKEMYCWLKSMNMKQLKDIPYFIFQQAGKHLRPDAASYFNCKNFPVAVLKSDEEDSKISDIPETETDRRMFKQNAVYIVTDEFTRLGLETVKFVAQNGGRCIVLLSQRNPSTEEQKEINALQDHCEGSRIVSLQSNIVCSSEVEKAIKSISKFFPNSPVKGVFHSAMALHDGLLETLNMSNFEEVLNPKVAGVINLHRATQGRELDHFVCYSSISSFLGNATQSNYAAANSFLDLFCHYRRNSGLPAQSINWGALNLGALQDQQHYQNYRLQTKGIEDLQVNEIHEYLKRSLILDKPQQAVLKLNFQTLADHVLSQNLSLKSRFYELVSEETGSNPELAGEAGFKNYSLNEPVDYAIALLKSLAKTIPVDLSMHTPLSSLGVDSTLAFVLQNRIFTERRVEIPLTKLLDPQSTVSTLILYLKENSDTTDSHGAEGTDVGSWL</sequence>
<evidence type="ECO:0000259" key="9">
    <source>
        <dbReference type="PROSITE" id="PS52019"/>
    </source>
</evidence>
<dbReference type="EMBL" id="OX395137">
    <property type="protein sequence ID" value="CAI5788923.1"/>
    <property type="molecule type" value="Genomic_DNA"/>
</dbReference>
<dbReference type="SMART" id="SM00822">
    <property type="entry name" value="PKS_KR"/>
    <property type="match status" value="1"/>
</dbReference>
<dbReference type="SUPFAM" id="SSF53901">
    <property type="entry name" value="Thiolase-like"/>
    <property type="match status" value="2"/>
</dbReference>
<keyword evidence="2" id="KW-0596">Phosphopantetheine</keyword>
<dbReference type="InterPro" id="IPR036736">
    <property type="entry name" value="ACP-like_sf"/>
</dbReference>
<feature type="active site" description="Proton donor; for dehydratase activity" evidence="6">
    <location>
        <position position="1083"/>
    </location>
</feature>
<keyword evidence="4" id="KW-0808">Transferase</keyword>
<feature type="active site" description="Proton acceptor; for dehydratase activity" evidence="6">
    <location>
        <position position="915"/>
    </location>
</feature>
<evidence type="ECO:0000313" key="10">
    <source>
        <dbReference type="EMBL" id="CAI5788923.1"/>
    </source>
</evidence>
<dbReference type="SMART" id="SM00827">
    <property type="entry name" value="PKS_AT"/>
    <property type="match status" value="1"/>
</dbReference>
<dbReference type="InterPro" id="IPR016035">
    <property type="entry name" value="Acyl_Trfase/lysoPLipase"/>
</dbReference>
<accession>A0AA35L4A4</accession>
<evidence type="ECO:0000259" key="8">
    <source>
        <dbReference type="PROSITE" id="PS52004"/>
    </source>
</evidence>
<gene>
    <name evidence="10" type="ORF">PODLI_1B039190</name>
</gene>
<dbReference type="InterPro" id="IPR009081">
    <property type="entry name" value="PP-bd_ACP"/>
</dbReference>
<keyword evidence="3" id="KW-0597">Phosphoprotein</keyword>
<feature type="domain" description="Ketosynthase family 3 (KS3)" evidence="8">
    <location>
        <begin position="4"/>
        <end position="430"/>
    </location>
</feature>
<feature type="domain" description="Carrier" evidence="7">
    <location>
        <begin position="2007"/>
        <end position="2082"/>
    </location>
</feature>
<dbReference type="InterPro" id="IPR014031">
    <property type="entry name" value="Ketoacyl_synth_C"/>
</dbReference>
<dbReference type="Gene3D" id="3.40.50.720">
    <property type="entry name" value="NAD(P)-binding Rossmann-like Domain"/>
    <property type="match status" value="2"/>
</dbReference>
<dbReference type="PROSITE" id="PS52004">
    <property type="entry name" value="KS3_2"/>
    <property type="match status" value="1"/>
</dbReference>
<evidence type="ECO:0000256" key="5">
    <source>
        <dbReference type="ARBA" id="ARBA00048404"/>
    </source>
</evidence>
<dbReference type="InterPro" id="IPR042104">
    <property type="entry name" value="PKS_dehydratase_sf"/>
</dbReference>
<dbReference type="PROSITE" id="PS52019">
    <property type="entry name" value="PKS_MFAS_DH"/>
    <property type="match status" value="1"/>
</dbReference>
<dbReference type="GO" id="GO:0032787">
    <property type="term" value="P:monocarboxylic acid metabolic process"/>
    <property type="evidence" value="ECO:0007669"/>
    <property type="project" value="UniProtKB-ARBA"/>
</dbReference>
<dbReference type="SUPFAM" id="SSF47336">
    <property type="entry name" value="ACP-like"/>
    <property type="match status" value="1"/>
</dbReference>
<dbReference type="Gene3D" id="3.10.129.110">
    <property type="entry name" value="Polyketide synthase dehydratase"/>
    <property type="match status" value="1"/>
</dbReference>
<comment type="catalytic activity">
    <reaction evidence="5">
        <text>holo-[ACP] + malonyl-CoA = malonyl-[ACP] + CoA</text>
        <dbReference type="Rhea" id="RHEA:41792"/>
        <dbReference type="Rhea" id="RHEA-COMP:9623"/>
        <dbReference type="Rhea" id="RHEA-COMP:9685"/>
        <dbReference type="ChEBI" id="CHEBI:57287"/>
        <dbReference type="ChEBI" id="CHEBI:57384"/>
        <dbReference type="ChEBI" id="CHEBI:64479"/>
        <dbReference type="ChEBI" id="CHEBI:78449"/>
        <dbReference type="EC" id="2.3.1.39"/>
    </reaction>
    <physiologicalReaction direction="left-to-right" evidence="5">
        <dbReference type="Rhea" id="RHEA:41793"/>
    </physiologicalReaction>
</comment>
<dbReference type="Gene3D" id="3.40.47.10">
    <property type="match status" value="1"/>
</dbReference>
<dbReference type="SUPFAM" id="SSF50129">
    <property type="entry name" value="GroES-like"/>
    <property type="match status" value="1"/>
</dbReference>
<feature type="region of interest" description="N-terminal hotdog fold" evidence="6">
    <location>
        <begin position="875"/>
        <end position="1004"/>
    </location>
</feature>
<dbReference type="InterPro" id="IPR049900">
    <property type="entry name" value="PKS_mFAS_DH"/>
</dbReference>
<dbReference type="Gene3D" id="3.40.366.10">
    <property type="entry name" value="Malonyl-Coenzyme A Acyl Carrier Protein, domain 2"/>
    <property type="match status" value="1"/>
</dbReference>
<dbReference type="Pfam" id="PF00109">
    <property type="entry name" value="ketoacyl-synt"/>
    <property type="match status" value="1"/>
</dbReference>
<dbReference type="InterPro" id="IPR032821">
    <property type="entry name" value="PKS_assoc"/>
</dbReference>
<dbReference type="Pfam" id="PF08659">
    <property type="entry name" value="KR"/>
    <property type="match status" value="1"/>
</dbReference>
<dbReference type="InterPro" id="IPR036291">
    <property type="entry name" value="NAD(P)-bd_dom_sf"/>
</dbReference>
<dbReference type="SUPFAM" id="SSF52151">
    <property type="entry name" value="FabD/lysophospholipase-like"/>
    <property type="match status" value="1"/>
</dbReference>
<dbReference type="InterPro" id="IPR057326">
    <property type="entry name" value="KR_dom"/>
</dbReference>
<dbReference type="SMART" id="SM00825">
    <property type="entry name" value="PKS_KS"/>
    <property type="match status" value="1"/>
</dbReference>
<dbReference type="Pfam" id="PF00698">
    <property type="entry name" value="Acyl_transf_1"/>
    <property type="match status" value="1"/>
</dbReference>
<evidence type="ECO:0000313" key="11">
    <source>
        <dbReference type="Proteomes" id="UP001178461"/>
    </source>
</evidence>
<dbReference type="Pfam" id="PF14765">
    <property type="entry name" value="PS-DH"/>
    <property type="match status" value="1"/>
</dbReference>
<protein>
    <submittedName>
        <fullName evidence="10">Mycocerosic acid synthase-like polyketide synthase</fullName>
    </submittedName>
</protein>
<dbReference type="PROSITE" id="PS50075">
    <property type="entry name" value="CARRIER"/>
    <property type="match status" value="1"/>
</dbReference>
<feature type="domain" description="PKS/mFAS DH" evidence="9">
    <location>
        <begin position="875"/>
        <end position="1165"/>
    </location>
</feature>
<dbReference type="Gene3D" id="3.30.70.3290">
    <property type="match status" value="1"/>
</dbReference>
<comment type="pathway">
    <text evidence="1">Lipid metabolism; fatty acid biosynthesis.</text>
</comment>
<dbReference type="Pfam" id="PF16197">
    <property type="entry name" value="KAsynt_C_assoc"/>
    <property type="match status" value="1"/>
</dbReference>
<evidence type="ECO:0000259" key="7">
    <source>
        <dbReference type="PROSITE" id="PS50075"/>
    </source>
</evidence>
<name>A0AA35L4A4_9SAUR</name>
<dbReference type="InterPro" id="IPR001227">
    <property type="entry name" value="Ac_transferase_dom_sf"/>
</dbReference>
<dbReference type="PANTHER" id="PTHR45681:SF8">
    <property type="entry name" value="CARRIER DOMAIN-CONTAINING PROTEIN"/>
    <property type="match status" value="1"/>
</dbReference>
<dbReference type="PANTHER" id="PTHR45681">
    <property type="entry name" value="POLYKETIDE SYNTHASE 44-RELATED"/>
    <property type="match status" value="1"/>
</dbReference>
<dbReference type="CDD" id="cd05274">
    <property type="entry name" value="KR_FAS_SDR_x"/>
    <property type="match status" value="1"/>
</dbReference>